<reference evidence="28" key="1">
    <citation type="submission" date="2016-05" db="EMBL/GenBank/DDBJ databases">
        <authorList>
            <person name="Lavstsen T."/>
            <person name="Jespersen J.S."/>
        </authorList>
    </citation>
    <scope>NUCLEOTIDE SEQUENCE</scope>
    <source>
        <tissue evidence="28">Brain</tissue>
    </source>
</reference>
<dbReference type="GO" id="GO:0070507">
    <property type="term" value="P:regulation of microtubule cytoskeleton organization"/>
    <property type="evidence" value="ECO:0007669"/>
    <property type="project" value="TreeGrafter"/>
</dbReference>
<dbReference type="SUPFAM" id="SSF57845">
    <property type="entry name" value="B-box zinc-binding domain"/>
    <property type="match status" value="1"/>
</dbReference>
<comment type="similarity">
    <text evidence="4">Belongs to the TRIM/RBCC family.</text>
</comment>
<feature type="region of interest" description="Disordered" evidence="22">
    <location>
        <begin position="95"/>
        <end position="117"/>
    </location>
</feature>
<evidence type="ECO:0000256" key="22">
    <source>
        <dbReference type="SAM" id="MobiDB-lite"/>
    </source>
</evidence>
<evidence type="ECO:0000256" key="8">
    <source>
        <dbReference type="ARBA" id="ARBA00022679"/>
    </source>
</evidence>
<feature type="domain" description="B box-type" evidence="24">
    <location>
        <begin position="192"/>
        <end position="234"/>
    </location>
</feature>
<dbReference type="Gene3D" id="2.60.40.10">
    <property type="entry name" value="Immunoglobulins"/>
    <property type="match status" value="1"/>
</dbReference>
<feature type="compositionally biased region" description="Basic and acidic residues" evidence="22">
    <location>
        <begin position="521"/>
        <end position="542"/>
    </location>
</feature>
<dbReference type="SUPFAM" id="SSF49265">
    <property type="entry name" value="Fibronectin type III"/>
    <property type="match status" value="1"/>
</dbReference>
<dbReference type="PROSITE" id="PS50089">
    <property type="entry name" value="ZF_RING_2"/>
    <property type="match status" value="1"/>
</dbReference>
<evidence type="ECO:0000259" key="23">
    <source>
        <dbReference type="PROSITE" id="PS50089"/>
    </source>
</evidence>
<name>A0A1A8H1Q8_9TELE</name>
<keyword evidence="13" id="KW-0833">Ubl conjugation pathway</keyword>
<evidence type="ECO:0000256" key="19">
    <source>
        <dbReference type="ARBA" id="ARBA00033203"/>
    </source>
</evidence>
<dbReference type="PROSITE" id="PS50119">
    <property type="entry name" value="ZF_BBOX"/>
    <property type="match status" value="2"/>
</dbReference>
<dbReference type="InterPro" id="IPR017907">
    <property type="entry name" value="Znf_RING_CS"/>
</dbReference>
<dbReference type="InterPro" id="IPR047095">
    <property type="entry name" value="MID1_Bbox1_Zfn"/>
</dbReference>
<dbReference type="Pfam" id="PF00622">
    <property type="entry name" value="SPRY"/>
    <property type="match status" value="1"/>
</dbReference>
<evidence type="ECO:0000256" key="4">
    <source>
        <dbReference type="ARBA" id="ARBA00008518"/>
    </source>
</evidence>
<evidence type="ECO:0000256" key="18">
    <source>
        <dbReference type="ARBA" id="ARBA00032675"/>
    </source>
</evidence>
<evidence type="ECO:0000259" key="25">
    <source>
        <dbReference type="PROSITE" id="PS50188"/>
    </source>
</evidence>
<dbReference type="InterPro" id="IPR001841">
    <property type="entry name" value="Znf_RING"/>
</dbReference>
<dbReference type="Pfam" id="PF22586">
    <property type="entry name" value="ANCHR-like_BBOX"/>
    <property type="match status" value="1"/>
</dbReference>
<evidence type="ECO:0000256" key="13">
    <source>
        <dbReference type="ARBA" id="ARBA00022786"/>
    </source>
</evidence>
<dbReference type="InterPro" id="IPR003879">
    <property type="entry name" value="Butyrophylin_SPRY"/>
</dbReference>
<dbReference type="PROSITE" id="PS50188">
    <property type="entry name" value="B302_SPRY"/>
    <property type="match status" value="1"/>
</dbReference>
<reference evidence="28" key="2">
    <citation type="submission" date="2016-06" db="EMBL/GenBank/DDBJ databases">
        <title>The genome of a short-lived fish provides insights into sex chromosome evolution and the genetic control of aging.</title>
        <authorList>
            <person name="Reichwald K."/>
            <person name="Felder M."/>
            <person name="Petzold A."/>
            <person name="Koch P."/>
            <person name="Groth M."/>
            <person name="Platzer M."/>
        </authorList>
    </citation>
    <scope>NUCLEOTIDE SEQUENCE</scope>
    <source>
        <tissue evidence="28">Brain</tissue>
    </source>
</reference>
<dbReference type="InterPro" id="IPR027727">
    <property type="entry name" value="MID1_Bbox2_Zfn"/>
</dbReference>
<organism evidence="28">
    <name type="scientific">Nothobranchius korthausae</name>
    <dbReference type="NCBI Taxonomy" id="1143690"/>
    <lineage>
        <taxon>Eukaryota</taxon>
        <taxon>Metazoa</taxon>
        <taxon>Chordata</taxon>
        <taxon>Craniata</taxon>
        <taxon>Vertebrata</taxon>
        <taxon>Euteleostomi</taxon>
        <taxon>Actinopterygii</taxon>
        <taxon>Neopterygii</taxon>
        <taxon>Teleostei</taxon>
        <taxon>Neoteleostei</taxon>
        <taxon>Acanthomorphata</taxon>
        <taxon>Ovalentaria</taxon>
        <taxon>Atherinomorphae</taxon>
        <taxon>Cyprinodontiformes</taxon>
        <taxon>Nothobranchiidae</taxon>
        <taxon>Nothobranchius</taxon>
    </lineage>
</organism>
<sequence>MDTLESELTCPICLELFEDPLLLPCAHSLCFGCAHRILVSHCATNESVHNIGAFQCPTCRYVISLSPERGLDGLKRNVTLQNIIDRVQRASSSAGLPLPLPLPAPNSGPNSPSKEGSNRLALVPVSAAMSSPGTPPEPIQCQFCEQDPPQEAVKTCVTCEVSYCEECLKATHPNKKPFTGHRLIEPMPDSHLRGLQCLEHEEEKVNMYCVSDDQLICSLCKLVGRHRDHQVAALSDRYEKLKQALDSNLSNLIKRNNELESLMEKLIQTCQHVEVNASRQEGKLLEECDVLIDIIQQRRQIIGNKIKEGKTQRLRKLAQQISNCKQCIEKSSALIVQADQTLKETDHARFLQTAKSISERVSMATASTQVLIPEIHLTDTFDTFALDFTREKKLLENLDYLTAPSAPSIREELCTASYDTISVHWTSDDEFSVLSYELQYAIFTGQSNIASLCKSLESWMIVPNIKQNHYTVHGLQSGTKYIFVVKAINQAGSRSSEPGTLKTNSQPFKLDPKSAHKKLKVSHDNLTVERDETTSKKGHGQDRFSSQSSYGVVGNVYIDSGRHYWEALIGGSTWYAIGIAYKSAPKHEWIGKNSASWVLCRCNNSWVVRHNSKEMAIEPSPHLRRIGILLDYDAGNVSFYDAVGSQHLHTFQVSFLQPVCPVFNVWNKCLTILTGLPIPDHLEGLEPSN</sequence>
<dbReference type="InterPro" id="IPR013320">
    <property type="entry name" value="ConA-like_dom_sf"/>
</dbReference>
<evidence type="ECO:0000256" key="2">
    <source>
        <dbReference type="ARBA" id="ARBA00002369"/>
    </source>
</evidence>
<dbReference type="EC" id="2.3.2.27" evidence="5"/>
<dbReference type="Pfam" id="PF00041">
    <property type="entry name" value="fn3"/>
    <property type="match status" value="1"/>
</dbReference>
<dbReference type="PANTHER" id="PTHR24099">
    <property type="entry name" value="E3 UBIQUITIN-PROTEIN LIGASE TRIM36-RELATED"/>
    <property type="match status" value="1"/>
</dbReference>
<evidence type="ECO:0000256" key="11">
    <source>
        <dbReference type="ARBA" id="ARBA00022737"/>
    </source>
</evidence>
<dbReference type="SMART" id="SM00336">
    <property type="entry name" value="BBOX"/>
    <property type="match status" value="2"/>
</dbReference>
<dbReference type="InterPro" id="IPR013083">
    <property type="entry name" value="Znf_RING/FYVE/PHD"/>
</dbReference>
<dbReference type="SMART" id="SM00060">
    <property type="entry name" value="FN3"/>
    <property type="match status" value="1"/>
</dbReference>
<evidence type="ECO:0000256" key="16">
    <source>
        <dbReference type="ARBA" id="ARBA00023212"/>
    </source>
</evidence>
<dbReference type="GO" id="GO:0008270">
    <property type="term" value="F:zinc ion binding"/>
    <property type="evidence" value="ECO:0007669"/>
    <property type="project" value="UniProtKB-KW"/>
</dbReference>
<protein>
    <recommendedName>
        <fullName evidence="6">E3 ubiquitin-protein ligase Midline-1</fullName>
        <ecNumber evidence="5">2.3.2.27</ecNumber>
    </recommendedName>
    <alternativeName>
        <fullName evidence="17">RING finger protein Midline-1</fullName>
    </alternativeName>
    <alternativeName>
        <fullName evidence="19">RING-type E3 ubiquitin transferase Midline-1</fullName>
    </alternativeName>
    <alternativeName>
        <fullName evidence="18">Tripartite motif-containing protein 18</fullName>
    </alternativeName>
</protein>
<evidence type="ECO:0000256" key="9">
    <source>
        <dbReference type="ARBA" id="ARBA00022701"/>
    </source>
</evidence>
<keyword evidence="11" id="KW-0677">Repeat</keyword>
<evidence type="ECO:0000256" key="7">
    <source>
        <dbReference type="ARBA" id="ARBA00022490"/>
    </source>
</evidence>
<keyword evidence="8" id="KW-0808">Transferase</keyword>
<dbReference type="InterPro" id="IPR013783">
    <property type="entry name" value="Ig-like_fold"/>
</dbReference>
<dbReference type="SUPFAM" id="SSF57850">
    <property type="entry name" value="RING/U-box"/>
    <property type="match status" value="1"/>
</dbReference>
<dbReference type="PROSITE" id="PS51262">
    <property type="entry name" value="COS"/>
    <property type="match status" value="1"/>
</dbReference>
<evidence type="ECO:0000256" key="15">
    <source>
        <dbReference type="ARBA" id="ARBA00023054"/>
    </source>
</evidence>
<gene>
    <name evidence="28" type="primary">Nfu_g_1_008762</name>
    <name evidence="29" type="synonym">Nfu_g_1_008649</name>
</gene>
<dbReference type="PROSITE" id="PS00518">
    <property type="entry name" value="ZF_RING_1"/>
    <property type="match status" value="1"/>
</dbReference>
<evidence type="ECO:0000313" key="29">
    <source>
        <dbReference type="EMBL" id="SBQ78842.1"/>
    </source>
</evidence>
<dbReference type="InterPro" id="IPR003961">
    <property type="entry name" value="FN3_dom"/>
</dbReference>
<dbReference type="SMART" id="SM00502">
    <property type="entry name" value="BBC"/>
    <property type="match status" value="1"/>
</dbReference>
<evidence type="ECO:0000259" key="26">
    <source>
        <dbReference type="PROSITE" id="PS50853"/>
    </source>
</evidence>
<accession>A0A1A8H1Q8</accession>
<proteinExistence type="inferred from homology"/>
<dbReference type="AlphaFoldDB" id="A0A1A8H1Q8"/>
<evidence type="ECO:0000256" key="3">
    <source>
        <dbReference type="ARBA" id="ARBA00004245"/>
    </source>
</evidence>
<dbReference type="Pfam" id="PF18568">
    <property type="entry name" value="COS"/>
    <property type="match status" value="1"/>
</dbReference>
<feature type="domain" description="B30.2/SPRY" evidence="25">
    <location>
        <begin position="488"/>
        <end position="681"/>
    </location>
</feature>
<evidence type="ECO:0000256" key="10">
    <source>
        <dbReference type="ARBA" id="ARBA00022723"/>
    </source>
</evidence>
<feature type="domain" description="Fibronectin type-III" evidence="26">
    <location>
        <begin position="403"/>
        <end position="506"/>
    </location>
</feature>
<dbReference type="CDD" id="cd19836">
    <property type="entry name" value="Bbox1_MID1_C-I"/>
    <property type="match status" value="1"/>
</dbReference>
<dbReference type="CDD" id="cd00063">
    <property type="entry name" value="FN3"/>
    <property type="match status" value="1"/>
</dbReference>
<feature type="compositionally biased region" description="Polar residues" evidence="22">
    <location>
        <begin position="493"/>
        <end position="507"/>
    </location>
</feature>
<dbReference type="SUPFAM" id="SSF49899">
    <property type="entry name" value="Concanavalin A-like lectins/glucanases"/>
    <property type="match status" value="1"/>
</dbReference>
<keyword evidence="7" id="KW-0963">Cytoplasm</keyword>
<evidence type="ECO:0000256" key="6">
    <source>
        <dbReference type="ARBA" id="ARBA00013586"/>
    </source>
</evidence>
<evidence type="ECO:0000256" key="20">
    <source>
        <dbReference type="PROSITE-ProRule" id="PRU00024"/>
    </source>
</evidence>
<dbReference type="CDD" id="cd19822">
    <property type="entry name" value="Bbox2_MID1_C-I"/>
    <property type="match status" value="1"/>
</dbReference>
<dbReference type="InterPro" id="IPR050617">
    <property type="entry name" value="E3_ligase_FN3/SPRY"/>
</dbReference>
<dbReference type="InterPro" id="IPR036116">
    <property type="entry name" value="FN3_sf"/>
</dbReference>
<comment type="catalytic activity">
    <reaction evidence="1">
        <text>S-ubiquitinyl-[E2 ubiquitin-conjugating enzyme]-L-cysteine + [acceptor protein]-L-lysine = [E2 ubiquitin-conjugating enzyme]-L-cysteine + N(6)-ubiquitinyl-[acceptor protein]-L-lysine.</text>
        <dbReference type="EC" id="2.3.2.27"/>
    </reaction>
</comment>
<dbReference type="InterPro" id="IPR000315">
    <property type="entry name" value="Znf_B-box"/>
</dbReference>
<feature type="coiled-coil region" evidence="21">
    <location>
        <begin position="242"/>
        <end position="276"/>
    </location>
</feature>
<evidence type="ECO:0000313" key="28">
    <source>
        <dbReference type="EMBL" id="SBQ78116.1"/>
    </source>
</evidence>
<dbReference type="SMART" id="SM00449">
    <property type="entry name" value="SPRY"/>
    <property type="match status" value="1"/>
</dbReference>
<dbReference type="InterPro" id="IPR017903">
    <property type="entry name" value="COS_domain"/>
</dbReference>
<comment type="subcellular location">
    <subcellularLocation>
        <location evidence="3">Cytoplasm</location>
        <location evidence="3">Cytoskeleton</location>
    </subcellularLocation>
</comment>
<dbReference type="InterPro" id="IPR040859">
    <property type="entry name" value="Midline-1_COS"/>
</dbReference>
<evidence type="ECO:0000256" key="5">
    <source>
        <dbReference type="ARBA" id="ARBA00012483"/>
    </source>
</evidence>
<dbReference type="InterPro" id="IPR043136">
    <property type="entry name" value="B30.2/SPRY_sf"/>
</dbReference>
<dbReference type="Gene3D" id="4.10.830.40">
    <property type="match status" value="1"/>
</dbReference>
<dbReference type="PROSITE" id="PS50853">
    <property type="entry name" value="FN3"/>
    <property type="match status" value="1"/>
</dbReference>
<feature type="region of interest" description="Disordered" evidence="22">
    <location>
        <begin position="493"/>
        <end position="546"/>
    </location>
</feature>
<keyword evidence="10" id="KW-0479">Metal-binding</keyword>
<feature type="domain" description="RING-type" evidence="23">
    <location>
        <begin position="10"/>
        <end position="60"/>
    </location>
</feature>
<evidence type="ECO:0000259" key="27">
    <source>
        <dbReference type="PROSITE" id="PS51262"/>
    </source>
</evidence>
<dbReference type="GO" id="GO:0005737">
    <property type="term" value="C:cytoplasm"/>
    <property type="evidence" value="ECO:0007669"/>
    <property type="project" value="TreeGrafter"/>
</dbReference>
<evidence type="ECO:0000256" key="17">
    <source>
        <dbReference type="ARBA" id="ARBA00031380"/>
    </source>
</evidence>
<keyword evidence="16" id="KW-0206">Cytoskeleton</keyword>
<feature type="domain" description="COS" evidence="27">
    <location>
        <begin position="342"/>
        <end position="401"/>
    </location>
</feature>
<evidence type="ECO:0000256" key="1">
    <source>
        <dbReference type="ARBA" id="ARBA00000900"/>
    </source>
</evidence>
<dbReference type="SMART" id="SM00184">
    <property type="entry name" value="RING"/>
    <property type="match status" value="1"/>
</dbReference>
<evidence type="ECO:0000256" key="21">
    <source>
        <dbReference type="SAM" id="Coils"/>
    </source>
</evidence>
<keyword evidence="9" id="KW-0493">Microtubule</keyword>
<dbReference type="EMBL" id="HAEC01010626">
    <property type="protein sequence ID" value="SBQ78842.1"/>
    <property type="molecule type" value="Transcribed_RNA"/>
</dbReference>
<evidence type="ECO:0000259" key="24">
    <source>
        <dbReference type="PROSITE" id="PS50119"/>
    </source>
</evidence>
<keyword evidence="14" id="KW-0862">Zinc</keyword>
<dbReference type="PANTHER" id="PTHR24099:SF23">
    <property type="entry name" value="E3 UBIQUITIN-PROTEIN LIGASE MIDLINE-1"/>
    <property type="match status" value="1"/>
</dbReference>
<dbReference type="InterPro" id="IPR001870">
    <property type="entry name" value="B30.2/SPRY"/>
</dbReference>
<keyword evidence="15 21" id="KW-0175">Coiled coil</keyword>
<dbReference type="Pfam" id="PF13445">
    <property type="entry name" value="zf-RING_UBOX"/>
    <property type="match status" value="1"/>
</dbReference>
<evidence type="ECO:0000256" key="14">
    <source>
        <dbReference type="ARBA" id="ARBA00022833"/>
    </source>
</evidence>
<dbReference type="Pfam" id="PF00643">
    <property type="entry name" value="zf-B_box"/>
    <property type="match status" value="1"/>
</dbReference>
<dbReference type="InterPro" id="IPR027370">
    <property type="entry name" value="Znf-RING_euk"/>
</dbReference>
<dbReference type="InterPro" id="IPR003877">
    <property type="entry name" value="SPRY_dom"/>
</dbReference>
<dbReference type="InterPro" id="IPR003649">
    <property type="entry name" value="Bbox_C"/>
</dbReference>
<keyword evidence="12 20" id="KW-0863">Zinc-finger</keyword>
<feature type="domain" description="B box-type" evidence="24">
    <location>
        <begin position="139"/>
        <end position="186"/>
    </location>
</feature>
<comment type="function">
    <text evidence="2">Has E3 ubiquitin ligase activity towards IGBP1, promoting its monoubiquitination, which results in deprotection of the catalytic subunit of protein phosphatase PP2A, and its subsequent degradation by polyubiquitination.</text>
</comment>
<evidence type="ECO:0000256" key="12">
    <source>
        <dbReference type="ARBA" id="ARBA00022771"/>
    </source>
</evidence>
<dbReference type="Gene3D" id="3.30.40.10">
    <property type="entry name" value="Zinc/RING finger domain, C3HC4 (zinc finger)"/>
    <property type="match status" value="1"/>
</dbReference>
<dbReference type="EMBL" id="HAEC01009900">
    <property type="protein sequence ID" value="SBQ78116.1"/>
    <property type="molecule type" value="Transcribed_RNA"/>
</dbReference>
<dbReference type="GO" id="GO:0005874">
    <property type="term" value="C:microtubule"/>
    <property type="evidence" value="ECO:0007669"/>
    <property type="project" value="UniProtKB-KW"/>
</dbReference>
<dbReference type="Gene3D" id="2.60.120.920">
    <property type="match status" value="1"/>
</dbReference>
<dbReference type="GO" id="GO:0061630">
    <property type="term" value="F:ubiquitin protein ligase activity"/>
    <property type="evidence" value="ECO:0007669"/>
    <property type="project" value="UniProtKB-EC"/>
</dbReference>
<dbReference type="PRINTS" id="PR01407">
    <property type="entry name" value="BUTYPHLNCDUF"/>
</dbReference>
<dbReference type="Gene3D" id="3.30.160.60">
    <property type="entry name" value="Classic Zinc Finger"/>
    <property type="match status" value="1"/>
</dbReference>